<feature type="domain" description="HTH tetR-type" evidence="5">
    <location>
        <begin position="21"/>
        <end position="81"/>
    </location>
</feature>
<evidence type="ECO:0000256" key="4">
    <source>
        <dbReference type="PROSITE-ProRule" id="PRU00335"/>
    </source>
</evidence>
<gene>
    <name evidence="6" type="ORF">SAMN05216270_10945</name>
</gene>
<evidence type="ECO:0000256" key="1">
    <source>
        <dbReference type="ARBA" id="ARBA00023015"/>
    </source>
</evidence>
<reference evidence="7" key="1">
    <citation type="submission" date="2016-10" db="EMBL/GenBank/DDBJ databases">
        <authorList>
            <person name="Varghese N."/>
            <person name="Submissions S."/>
        </authorList>
    </citation>
    <scope>NUCLEOTIDE SEQUENCE [LARGE SCALE GENOMIC DNA]</scope>
    <source>
        <strain evidence="7">CGMCC 4.3516</strain>
    </source>
</reference>
<protein>
    <submittedName>
        <fullName evidence="6">Transcriptional regulator, TetR family</fullName>
    </submittedName>
</protein>
<dbReference type="Pfam" id="PF16859">
    <property type="entry name" value="TetR_C_11"/>
    <property type="match status" value="1"/>
</dbReference>
<dbReference type="AlphaFoldDB" id="A0A1G6YMS3"/>
<evidence type="ECO:0000313" key="7">
    <source>
        <dbReference type="Proteomes" id="UP000198949"/>
    </source>
</evidence>
<evidence type="ECO:0000256" key="2">
    <source>
        <dbReference type="ARBA" id="ARBA00023125"/>
    </source>
</evidence>
<keyword evidence="3" id="KW-0804">Transcription</keyword>
<feature type="DNA-binding region" description="H-T-H motif" evidence="4">
    <location>
        <begin position="44"/>
        <end position="63"/>
    </location>
</feature>
<dbReference type="Gene3D" id="1.10.10.60">
    <property type="entry name" value="Homeodomain-like"/>
    <property type="match status" value="1"/>
</dbReference>
<dbReference type="OrthoDB" id="9796019at2"/>
<dbReference type="InterPro" id="IPR001647">
    <property type="entry name" value="HTH_TetR"/>
</dbReference>
<dbReference type="Pfam" id="PF00440">
    <property type="entry name" value="TetR_N"/>
    <property type="match status" value="1"/>
</dbReference>
<keyword evidence="2 4" id="KW-0238">DNA-binding</keyword>
<evidence type="ECO:0000256" key="3">
    <source>
        <dbReference type="ARBA" id="ARBA00023163"/>
    </source>
</evidence>
<evidence type="ECO:0000313" key="6">
    <source>
        <dbReference type="EMBL" id="SDD90836.1"/>
    </source>
</evidence>
<name>A0A1G6YMS3_9ACTN</name>
<dbReference type="PROSITE" id="PS50977">
    <property type="entry name" value="HTH_TETR_2"/>
    <property type="match status" value="1"/>
</dbReference>
<dbReference type="SUPFAM" id="SSF48498">
    <property type="entry name" value="Tetracyclin repressor-like, C-terminal domain"/>
    <property type="match status" value="1"/>
</dbReference>
<keyword evidence="1" id="KW-0805">Transcription regulation</keyword>
<dbReference type="Proteomes" id="UP000198949">
    <property type="component" value="Unassembled WGS sequence"/>
</dbReference>
<evidence type="ECO:0000259" key="5">
    <source>
        <dbReference type="PROSITE" id="PS50977"/>
    </source>
</evidence>
<dbReference type="InterPro" id="IPR009057">
    <property type="entry name" value="Homeodomain-like_sf"/>
</dbReference>
<dbReference type="InterPro" id="IPR011075">
    <property type="entry name" value="TetR_C"/>
</dbReference>
<dbReference type="EMBL" id="FNAD01000009">
    <property type="protein sequence ID" value="SDD90836.1"/>
    <property type="molecule type" value="Genomic_DNA"/>
</dbReference>
<dbReference type="RefSeq" id="WP_091037058.1">
    <property type="nucleotide sequence ID" value="NZ_FNAD01000009.1"/>
</dbReference>
<accession>A0A1G6YMS3</accession>
<dbReference type="GO" id="GO:0003677">
    <property type="term" value="F:DNA binding"/>
    <property type="evidence" value="ECO:0007669"/>
    <property type="project" value="UniProtKB-UniRule"/>
</dbReference>
<sequence length="208" mass="21866">MSAETGADAAETAGRTRRRGQALLDAIYTAAVEEAAAAGPGRLTMDAIAKRAATARSTLYRRWADPVDLLLDALAALHPVEQPAPGADDLRGDLVASLRLMADWAFSPAGRAVMAIVADPGRDPAAVEALFERVFARRGGTFTKTVLHHYAEHGRIDAARLTPVVLDIGEALVTKRMMDTGADPGDDYLAAIVDQAILPAVGLTPDTA</sequence>
<organism evidence="6 7">
    <name type="scientific">Glycomyces harbinensis</name>
    <dbReference type="NCBI Taxonomy" id="58114"/>
    <lineage>
        <taxon>Bacteria</taxon>
        <taxon>Bacillati</taxon>
        <taxon>Actinomycetota</taxon>
        <taxon>Actinomycetes</taxon>
        <taxon>Glycomycetales</taxon>
        <taxon>Glycomycetaceae</taxon>
        <taxon>Glycomyces</taxon>
    </lineage>
</organism>
<keyword evidence="7" id="KW-1185">Reference proteome</keyword>
<dbReference type="InterPro" id="IPR036271">
    <property type="entry name" value="Tet_transcr_reg_TetR-rel_C_sf"/>
</dbReference>
<dbReference type="Gene3D" id="1.10.357.10">
    <property type="entry name" value="Tetracycline Repressor, domain 2"/>
    <property type="match status" value="1"/>
</dbReference>
<dbReference type="STRING" id="58114.SAMN05216270_10945"/>
<proteinExistence type="predicted"/>
<dbReference type="SUPFAM" id="SSF46689">
    <property type="entry name" value="Homeodomain-like"/>
    <property type="match status" value="1"/>
</dbReference>